<dbReference type="OrthoDB" id="1688044at2759"/>
<keyword evidence="2" id="KW-1133">Transmembrane helix</keyword>
<reference evidence="5" key="1">
    <citation type="submission" date="2021-01" db="EMBL/GenBank/DDBJ databases">
        <authorList>
            <consortium name="Genoscope - CEA"/>
            <person name="William W."/>
        </authorList>
    </citation>
    <scope>NUCLEOTIDE SEQUENCE</scope>
</reference>
<sequence length="273" mass="32391">MEHHRSRQQSQVNLNLIKQVLRSWLCFFCLHLWSWIQLLRCLEVQFLDFSKERKNDKSKNMSYIVFALGNTNHENYWQFGIKLDKRLEELGANKFFALGKGNAAENTTENDYQTWISTGVEETLIKTYPAQKCDSKKFESSIQKIKYTNEPKNRTKEETNTGNSTLFMDLVADNINYVTASNIAIYPLNSDQDINELCNQMRFDKNMKIEVIKIMKHHPFPNPISIYNYLQKYCDFTGLITKKQLTELSNYFKEIWYYYLDAEPKMNIFLKKN</sequence>
<keyword evidence="2" id="KW-0812">Transmembrane</keyword>
<evidence type="ECO:0000313" key="6">
    <source>
        <dbReference type="Proteomes" id="UP000683925"/>
    </source>
</evidence>
<evidence type="ECO:0000256" key="2">
    <source>
        <dbReference type="SAM" id="Phobius"/>
    </source>
</evidence>
<organism evidence="5 6">
    <name type="scientific">Paramecium octaurelia</name>
    <dbReference type="NCBI Taxonomy" id="43137"/>
    <lineage>
        <taxon>Eukaryota</taxon>
        <taxon>Sar</taxon>
        <taxon>Alveolata</taxon>
        <taxon>Ciliophora</taxon>
        <taxon>Intramacronucleata</taxon>
        <taxon>Oligohymenophorea</taxon>
        <taxon>Peniculida</taxon>
        <taxon>Parameciidae</taxon>
        <taxon>Paramecium</taxon>
    </lineage>
</organism>
<dbReference type="GO" id="GO:0050660">
    <property type="term" value="F:flavin adenine dinucleotide binding"/>
    <property type="evidence" value="ECO:0007669"/>
    <property type="project" value="TreeGrafter"/>
</dbReference>
<dbReference type="PANTHER" id="PTHR19384">
    <property type="entry name" value="NITRIC OXIDE SYNTHASE-RELATED"/>
    <property type="match status" value="1"/>
</dbReference>
<evidence type="ECO:0000259" key="3">
    <source>
        <dbReference type="Pfam" id="PF00258"/>
    </source>
</evidence>
<gene>
    <name evidence="5" type="ORF">POCTA_138.1.T0270127</name>
</gene>
<evidence type="ECO:0000259" key="4">
    <source>
        <dbReference type="Pfam" id="PF00667"/>
    </source>
</evidence>
<comment type="caution">
    <text evidence="5">The sequence shown here is derived from an EMBL/GenBank/DDBJ whole genome shotgun (WGS) entry which is preliminary data.</text>
</comment>
<feature type="domain" description="Flavodoxin-like" evidence="3">
    <location>
        <begin position="45"/>
        <end position="115"/>
    </location>
</feature>
<proteinExistence type="predicted"/>
<keyword evidence="6" id="KW-1185">Reference proteome</keyword>
<name>A0A8S1TLW8_PAROT</name>
<dbReference type="GO" id="GO:0005829">
    <property type="term" value="C:cytosol"/>
    <property type="evidence" value="ECO:0007669"/>
    <property type="project" value="TreeGrafter"/>
</dbReference>
<dbReference type="PANTHER" id="PTHR19384:SF17">
    <property type="entry name" value="NADPH--CYTOCHROME P450 REDUCTASE"/>
    <property type="match status" value="1"/>
</dbReference>
<protein>
    <submittedName>
        <fullName evidence="5">Uncharacterized protein</fullName>
    </submittedName>
</protein>
<dbReference type="InterPro" id="IPR008254">
    <property type="entry name" value="Flavodoxin/NO_synth"/>
</dbReference>
<dbReference type="EMBL" id="CAJJDP010000027">
    <property type="protein sequence ID" value="CAD8152963.1"/>
    <property type="molecule type" value="Genomic_DNA"/>
</dbReference>
<keyword evidence="1" id="KW-0285">Flavoprotein</keyword>
<dbReference type="GO" id="GO:0003958">
    <property type="term" value="F:NADPH-hemoprotein reductase activity"/>
    <property type="evidence" value="ECO:0007669"/>
    <property type="project" value="TreeGrafter"/>
</dbReference>
<feature type="transmembrane region" description="Helical" evidence="2">
    <location>
        <begin position="20"/>
        <end position="36"/>
    </location>
</feature>
<dbReference type="Pfam" id="PF00258">
    <property type="entry name" value="Flavodoxin_1"/>
    <property type="match status" value="1"/>
</dbReference>
<dbReference type="AlphaFoldDB" id="A0A8S1TLW8"/>
<dbReference type="Pfam" id="PF00667">
    <property type="entry name" value="FAD_binding_1"/>
    <property type="match status" value="1"/>
</dbReference>
<feature type="domain" description="Sulfite reductase [NADPH] flavoprotein alpha-component-like FAD-binding" evidence="4">
    <location>
        <begin position="168"/>
        <end position="253"/>
    </location>
</feature>
<evidence type="ECO:0000256" key="1">
    <source>
        <dbReference type="ARBA" id="ARBA00022630"/>
    </source>
</evidence>
<evidence type="ECO:0000313" key="5">
    <source>
        <dbReference type="EMBL" id="CAD8152963.1"/>
    </source>
</evidence>
<dbReference type="InterPro" id="IPR003097">
    <property type="entry name" value="CysJ-like_FAD-binding"/>
</dbReference>
<keyword evidence="2" id="KW-0472">Membrane</keyword>
<dbReference type="Proteomes" id="UP000683925">
    <property type="component" value="Unassembled WGS sequence"/>
</dbReference>
<dbReference type="GO" id="GO:0010181">
    <property type="term" value="F:FMN binding"/>
    <property type="evidence" value="ECO:0007669"/>
    <property type="project" value="InterPro"/>
</dbReference>
<accession>A0A8S1TLW8</accession>